<dbReference type="AlphaFoldDB" id="A0A829R836"/>
<dbReference type="GO" id="GO:0005524">
    <property type="term" value="F:ATP binding"/>
    <property type="evidence" value="ECO:0007669"/>
    <property type="project" value="UniProtKB-KW"/>
</dbReference>
<dbReference type="SMART" id="SM00382">
    <property type="entry name" value="AAA"/>
    <property type="match status" value="1"/>
</dbReference>
<dbReference type="GO" id="GO:0016887">
    <property type="term" value="F:ATP hydrolysis activity"/>
    <property type="evidence" value="ECO:0007669"/>
    <property type="project" value="InterPro"/>
</dbReference>
<name>A0A829R836_LISGR</name>
<reference evidence="4 5" key="1">
    <citation type="submission" date="2012-12" db="EMBL/GenBank/DDBJ databases">
        <title>Novel taxa of Listeriaceae from agricultural environments in the United States.</title>
        <authorList>
            <person name="den Bakker H.C."/>
            <person name="Allred A."/>
            <person name="Warchocki S."/>
            <person name="Wright E.M."/>
            <person name="Burrell A."/>
            <person name="Nightingale K.K."/>
            <person name="Kephart D."/>
            <person name="Wiedmann M."/>
        </authorList>
    </citation>
    <scope>NUCLEOTIDE SEQUENCE [LARGE SCALE GENOMIC DNA]</scope>
    <source>
        <strain evidence="4 5">FSL F6-1183</strain>
    </source>
</reference>
<gene>
    <name evidence="4" type="ORF">LMUR_07904</name>
</gene>
<dbReference type="Pfam" id="PF00005">
    <property type="entry name" value="ABC_tran"/>
    <property type="match status" value="1"/>
</dbReference>
<accession>A0A829R836</accession>
<protein>
    <submittedName>
        <fullName evidence="4">Putative ABC transporter ATP-binding protein</fullName>
    </submittedName>
</protein>
<dbReference type="SUPFAM" id="SSF52540">
    <property type="entry name" value="P-loop containing nucleoside triphosphate hydrolases"/>
    <property type="match status" value="1"/>
</dbReference>
<dbReference type="InterPro" id="IPR050334">
    <property type="entry name" value="Molybdenum_import_ModC"/>
</dbReference>
<organism evidence="4 5">
    <name type="scientific">Listeria grayi FSL F6-1183</name>
    <dbReference type="NCBI Taxonomy" id="1265827"/>
    <lineage>
        <taxon>Bacteria</taxon>
        <taxon>Bacillati</taxon>
        <taxon>Bacillota</taxon>
        <taxon>Bacilli</taxon>
        <taxon>Bacillales</taxon>
        <taxon>Listeriaceae</taxon>
        <taxon>Listeria</taxon>
    </lineage>
</organism>
<evidence type="ECO:0000256" key="2">
    <source>
        <dbReference type="ARBA" id="ARBA00022840"/>
    </source>
</evidence>
<dbReference type="InterPro" id="IPR027417">
    <property type="entry name" value="P-loop_NTPase"/>
</dbReference>
<proteinExistence type="predicted"/>
<dbReference type="InterPro" id="IPR003593">
    <property type="entry name" value="AAA+_ATPase"/>
</dbReference>
<evidence type="ECO:0000259" key="3">
    <source>
        <dbReference type="PROSITE" id="PS50893"/>
    </source>
</evidence>
<dbReference type="PROSITE" id="PS50893">
    <property type="entry name" value="ABC_TRANSPORTER_2"/>
    <property type="match status" value="1"/>
</dbReference>
<dbReference type="InterPro" id="IPR003439">
    <property type="entry name" value="ABC_transporter-like_ATP-bd"/>
</dbReference>
<evidence type="ECO:0000256" key="1">
    <source>
        <dbReference type="ARBA" id="ARBA00022741"/>
    </source>
</evidence>
<comment type="caution">
    <text evidence="4">The sequence shown here is derived from an EMBL/GenBank/DDBJ whole genome shotgun (WGS) entry which is preliminary data.</text>
</comment>
<dbReference type="PROSITE" id="PS00211">
    <property type="entry name" value="ABC_TRANSPORTER_1"/>
    <property type="match status" value="1"/>
</dbReference>
<evidence type="ECO:0000313" key="4">
    <source>
        <dbReference type="EMBL" id="EUJ27969.1"/>
    </source>
</evidence>
<dbReference type="EMBL" id="AODG01000010">
    <property type="protein sequence ID" value="EUJ27969.1"/>
    <property type="molecule type" value="Genomic_DNA"/>
</dbReference>
<dbReference type="InterPro" id="IPR017871">
    <property type="entry name" value="ABC_transporter-like_CS"/>
</dbReference>
<keyword evidence="1" id="KW-0547">Nucleotide-binding</keyword>
<dbReference type="RefSeq" id="WP_036105922.1">
    <property type="nucleotide sequence ID" value="NZ_AODG01000010.1"/>
</dbReference>
<keyword evidence="2 4" id="KW-0067">ATP-binding</keyword>
<dbReference type="PANTHER" id="PTHR43514">
    <property type="entry name" value="ABC TRANSPORTER I FAMILY MEMBER 10"/>
    <property type="match status" value="1"/>
</dbReference>
<dbReference type="PANTHER" id="PTHR43514:SF4">
    <property type="entry name" value="ABC TRANSPORTER I FAMILY MEMBER 10"/>
    <property type="match status" value="1"/>
</dbReference>
<feature type="domain" description="ABC transporter" evidence="3">
    <location>
        <begin position="1"/>
        <end position="213"/>
    </location>
</feature>
<dbReference type="Gene3D" id="3.40.50.300">
    <property type="entry name" value="P-loop containing nucleotide triphosphate hydrolases"/>
    <property type="match status" value="1"/>
</dbReference>
<evidence type="ECO:0000313" key="5">
    <source>
        <dbReference type="Proteomes" id="UP000019251"/>
    </source>
</evidence>
<dbReference type="Proteomes" id="UP000019251">
    <property type="component" value="Unassembled WGS sequence"/>
</dbReference>
<sequence>MSLSVMIKKELFPQRLDFHFDFTELITGMTGSSGMGKTTIMKCIAGIEQPESGRIAFGNSEWFNSETDVQLPPQRRDLAYVMQDLALFPNLNVKENIYFSQKTRLKRKQGATGLDEHFHFLIQELAIEKYIYQPIHLLSGGQKQRVAIARALFSKPQLLLLDEPFTGLDDETRAQVIELTKAVILKEQIQTIVISHYKDELLHLTDTIISLNPK</sequence>